<sequence>MSGKRKKQAKPPPADADDDGNDRKRARASVKRGRKVTQSKESDAQHYLQEMPLNLLYQIFSHLEPYDLVIISRTCKQLRQIILNHSATTVWTTARANAGLPDPFPTMSEPAFVSLLFDPNCHFCGNVARGHVKWSALVRVCKDCLSKEFAPLAFISNGEQLPPALLNTLPQYYDSSSKATYYLKDLSKQFVDEYLSLSSEDAETWLSQKVEMSERVQERVGDCKTWLSAQQGKRKLGLKEARVDRINAITRRVQELGWSPVLTLDVEFRNHRLVNQTKPLTEAVWAKIKPEIEFFLPSLHDKVLLKLKKDRFRVLQHLLRSWDDQQTYTFVTPSHHDIGLWEPFKSVIESLPLDGGSDPSIFNDALQQLSTLVEEWNRKQTQKILGALREYQPDATEADLHLSTSLFNCPHCTPRDIEDGGVRIFGYPAVLLHNCWTTRNGSKSRDFDFEAPEWYYKDGHWHDAPSVVARVEVDYEAVEITKKIGAVYGIDVTSTRMSTMMALNPLLQYAFRGEKVFTAWGNKVCVQRGWEGIEALTEDLILEEDILQKKACLVSDRNNMKRYYLCKECPSFRSSLQNVKRHLKETHKIEFVREQHWDFSPLASLDTVFSTYRLRERKPGG</sequence>
<dbReference type="CDD" id="cd09917">
    <property type="entry name" value="F-box_SF"/>
    <property type="match status" value="1"/>
</dbReference>
<comment type="caution">
    <text evidence="3">The sequence shown here is derived from an EMBL/GenBank/DDBJ whole genome shotgun (WGS) entry which is preliminary data.</text>
</comment>
<name>A0A9P7V0N8_9AGAR</name>
<dbReference type="Gene3D" id="1.20.1280.50">
    <property type="match status" value="1"/>
</dbReference>
<evidence type="ECO:0000259" key="2">
    <source>
        <dbReference type="PROSITE" id="PS50181"/>
    </source>
</evidence>
<proteinExistence type="predicted"/>
<dbReference type="AlphaFoldDB" id="A0A9P7V0N8"/>
<gene>
    <name evidence="3" type="ORF">E1B28_000091</name>
</gene>
<dbReference type="InterPro" id="IPR001810">
    <property type="entry name" value="F-box_dom"/>
</dbReference>
<dbReference type="OrthoDB" id="2322499at2759"/>
<dbReference type="Pfam" id="PF00646">
    <property type="entry name" value="F-box"/>
    <property type="match status" value="1"/>
</dbReference>
<feature type="domain" description="F-box" evidence="2">
    <location>
        <begin position="45"/>
        <end position="94"/>
    </location>
</feature>
<dbReference type="InterPro" id="IPR036047">
    <property type="entry name" value="F-box-like_dom_sf"/>
</dbReference>
<protein>
    <recommendedName>
        <fullName evidence="2">F-box domain-containing protein</fullName>
    </recommendedName>
</protein>
<dbReference type="Proteomes" id="UP001049176">
    <property type="component" value="Chromosome 1"/>
</dbReference>
<organism evidence="3 4">
    <name type="scientific">Marasmius oreades</name>
    <name type="common">fairy-ring Marasmius</name>
    <dbReference type="NCBI Taxonomy" id="181124"/>
    <lineage>
        <taxon>Eukaryota</taxon>
        <taxon>Fungi</taxon>
        <taxon>Dikarya</taxon>
        <taxon>Basidiomycota</taxon>
        <taxon>Agaricomycotina</taxon>
        <taxon>Agaricomycetes</taxon>
        <taxon>Agaricomycetidae</taxon>
        <taxon>Agaricales</taxon>
        <taxon>Marasmiineae</taxon>
        <taxon>Marasmiaceae</taxon>
        <taxon>Marasmius</taxon>
    </lineage>
</organism>
<dbReference type="EMBL" id="CM032181">
    <property type="protein sequence ID" value="KAG7098119.1"/>
    <property type="molecule type" value="Genomic_DNA"/>
</dbReference>
<evidence type="ECO:0000313" key="4">
    <source>
        <dbReference type="Proteomes" id="UP001049176"/>
    </source>
</evidence>
<dbReference type="GeneID" id="66069167"/>
<dbReference type="KEGG" id="more:E1B28_000091"/>
<dbReference type="SMART" id="SM00256">
    <property type="entry name" value="FBOX"/>
    <property type="match status" value="1"/>
</dbReference>
<dbReference type="RefSeq" id="XP_043014589.1">
    <property type="nucleotide sequence ID" value="XM_043145890.1"/>
</dbReference>
<evidence type="ECO:0000256" key="1">
    <source>
        <dbReference type="SAM" id="MobiDB-lite"/>
    </source>
</evidence>
<feature type="region of interest" description="Disordered" evidence="1">
    <location>
        <begin position="1"/>
        <end position="43"/>
    </location>
</feature>
<evidence type="ECO:0000313" key="3">
    <source>
        <dbReference type="EMBL" id="KAG7098119.1"/>
    </source>
</evidence>
<accession>A0A9P7V0N8</accession>
<dbReference type="PROSITE" id="PS50181">
    <property type="entry name" value="FBOX"/>
    <property type="match status" value="1"/>
</dbReference>
<dbReference type="SUPFAM" id="SSF81383">
    <property type="entry name" value="F-box domain"/>
    <property type="match status" value="1"/>
</dbReference>
<feature type="compositionally biased region" description="Basic residues" evidence="1">
    <location>
        <begin position="24"/>
        <end position="37"/>
    </location>
</feature>
<keyword evidence="4" id="KW-1185">Reference proteome</keyword>
<reference evidence="3" key="1">
    <citation type="journal article" date="2021" name="Genome Biol. Evol.">
        <title>The assembled and annotated genome of the fairy-ring fungus Marasmius oreades.</title>
        <authorList>
            <person name="Hiltunen M."/>
            <person name="Ament-Velasquez S.L."/>
            <person name="Johannesson H."/>
        </authorList>
    </citation>
    <scope>NUCLEOTIDE SEQUENCE</scope>
    <source>
        <strain evidence="3">03SP1</strain>
    </source>
</reference>